<dbReference type="RefSeq" id="WP_205374228.1">
    <property type="nucleotide sequence ID" value="NZ_JAFEJA010000001.1"/>
</dbReference>
<evidence type="ECO:0008006" key="5">
    <source>
        <dbReference type="Google" id="ProtNLM"/>
    </source>
</evidence>
<gene>
    <name evidence="3" type="ORF">JE024_15955</name>
</gene>
<accession>A0ABS2URM4</accession>
<evidence type="ECO:0000256" key="1">
    <source>
        <dbReference type="SAM" id="MobiDB-lite"/>
    </source>
</evidence>
<keyword evidence="4" id="KW-1185">Reference proteome</keyword>
<reference evidence="3 4" key="1">
    <citation type="journal article" date="2016" name="Arch. Microbiol.">
        <title>Streptomyces zhihengii sp. nov., isolated from rhizospheric soil of Psammosilene tunicoides.</title>
        <authorList>
            <person name="Huang M.J."/>
            <person name="Fei J.J."/>
            <person name="Salam N."/>
            <person name="Kim C.J."/>
            <person name="Hozzein W.N."/>
            <person name="Xiao M."/>
            <person name="Huang H.Q."/>
            <person name="Li W.J."/>
        </authorList>
    </citation>
    <scope>NUCLEOTIDE SEQUENCE [LARGE SCALE GENOMIC DNA]</scope>
    <source>
        <strain evidence="3 4">YIM T102</strain>
    </source>
</reference>
<feature type="region of interest" description="Disordered" evidence="1">
    <location>
        <begin position="31"/>
        <end position="67"/>
    </location>
</feature>
<name>A0ABS2URM4_9ACTN</name>
<keyword evidence="2" id="KW-0732">Signal</keyword>
<sequence length="226" mass="23266">MADVTRRLARGAVAAAAALLLGAAAAACGAQAEPDRKAAGSGDPAAPSTSPRAGDGTRTEVRKAGSVGAETSACPLPVVFDLAEGWSPEAVAHEPDGEFAALLEQGPVSLRCEIDAKPAGHIGFLRVWAGGAAGDDPRAALEAFVADAAADREDEVYTETKAGAYDAVEVRYLNTGELLDAPKRERAFALTTPDGVVVVDLGGLDSEEHEQMLPAYELARKSLRDS</sequence>
<dbReference type="EMBL" id="JAFEJA010000001">
    <property type="protein sequence ID" value="MBM9620206.1"/>
    <property type="molecule type" value="Genomic_DNA"/>
</dbReference>
<comment type="caution">
    <text evidence="3">The sequence shown here is derived from an EMBL/GenBank/DDBJ whole genome shotgun (WGS) entry which is preliminary data.</text>
</comment>
<dbReference type="Pfam" id="PF18966">
    <property type="entry name" value="Lipoprotein_23"/>
    <property type="match status" value="1"/>
</dbReference>
<feature type="signal peptide" evidence="2">
    <location>
        <begin position="1"/>
        <end position="32"/>
    </location>
</feature>
<dbReference type="PROSITE" id="PS51257">
    <property type="entry name" value="PROKAR_LIPOPROTEIN"/>
    <property type="match status" value="1"/>
</dbReference>
<dbReference type="PROSITE" id="PS51318">
    <property type="entry name" value="TAT"/>
    <property type="match status" value="1"/>
</dbReference>
<evidence type="ECO:0000313" key="3">
    <source>
        <dbReference type="EMBL" id="MBM9620206.1"/>
    </source>
</evidence>
<protein>
    <recommendedName>
        <fullName evidence="5">DUF3558 domain-containing protein</fullName>
    </recommendedName>
</protein>
<feature type="chain" id="PRO_5046463918" description="DUF3558 domain-containing protein" evidence="2">
    <location>
        <begin position="33"/>
        <end position="226"/>
    </location>
</feature>
<dbReference type="Proteomes" id="UP000664109">
    <property type="component" value="Unassembled WGS sequence"/>
</dbReference>
<dbReference type="InterPro" id="IPR044058">
    <property type="entry name" value="Lipoprotein_23"/>
</dbReference>
<organism evidence="3 4">
    <name type="scientific">Streptomyces zhihengii</name>
    <dbReference type="NCBI Taxonomy" id="1818004"/>
    <lineage>
        <taxon>Bacteria</taxon>
        <taxon>Bacillati</taxon>
        <taxon>Actinomycetota</taxon>
        <taxon>Actinomycetes</taxon>
        <taxon>Kitasatosporales</taxon>
        <taxon>Streptomycetaceae</taxon>
        <taxon>Streptomyces</taxon>
    </lineage>
</organism>
<proteinExistence type="predicted"/>
<evidence type="ECO:0000256" key="2">
    <source>
        <dbReference type="SAM" id="SignalP"/>
    </source>
</evidence>
<dbReference type="InterPro" id="IPR006311">
    <property type="entry name" value="TAT_signal"/>
</dbReference>
<evidence type="ECO:0000313" key="4">
    <source>
        <dbReference type="Proteomes" id="UP000664109"/>
    </source>
</evidence>